<dbReference type="PROSITE" id="PS00678">
    <property type="entry name" value="WD_REPEATS_1"/>
    <property type="match status" value="1"/>
</dbReference>
<dbReference type="PANTHER" id="PTHR46027">
    <property type="entry name" value="PEROXISOMAL TARGETING SIGNAL 2 RECEPTOR"/>
    <property type="match status" value="1"/>
</dbReference>
<dbReference type="PRINTS" id="PR00320">
    <property type="entry name" value="GPROTEINBRPT"/>
</dbReference>
<dbReference type="PROSITE" id="PS50082">
    <property type="entry name" value="WD_REPEATS_2"/>
    <property type="match status" value="5"/>
</dbReference>
<dbReference type="InterPro" id="IPR019775">
    <property type="entry name" value="WD40_repeat_CS"/>
</dbReference>
<dbReference type="PROSITE" id="PS50294">
    <property type="entry name" value="WD_REPEATS_REGION"/>
    <property type="match status" value="2"/>
</dbReference>
<keyword evidence="6" id="KW-0677">Repeat</keyword>
<keyword evidence="5 11" id="KW-0853">WD repeat</keyword>
<dbReference type="Gene3D" id="2.130.10.10">
    <property type="entry name" value="YVTN repeat-like/Quinoprotein amine dehydrogenase"/>
    <property type="match status" value="1"/>
</dbReference>
<dbReference type="EMBL" id="HBDZ01010567">
    <property type="protein sequence ID" value="CAD8243269.1"/>
    <property type="molecule type" value="Transcribed_RNA"/>
</dbReference>
<dbReference type="InterPro" id="IPR001680">
    <property type="entry name" value="WD40_rpt"/>
</dbReference>
<reference evidence="13" key="1">
    <citation type="submission" date="2021-01" db="EMBL/GenBank/DDBJ databases">
        <authorList>
            <person name="Corre E."/>
            <person name="Pelletier E."/>
            <person name="Niang G."/>
            <person name="Scheremetjew M."/>
            <person name="Finn R."/>
            <person name="Kale V."/>
            <person name="Holt S."/>
            <person name="Cochrane G."/>
            <person name="Meng A."/>
            <person name="Brown T."/>
            <person name="Cohen L."/>
        </authorList>
    </citation>
    <scope>NUCLEOTIDE SEQUENCE</scope>
    <source>
        <strain evidence="13">CCMP1413</strain>
    </source>
</reference>
<evidence type="ECO:0000313" key="13">
    <source>
        <dbReference type="EMBL" id="CAD8243269.1"/>
    </source>
</evidence>
<evidence type="ECO:0000256" key="5">
    <source>
        <dbReference type="ARBA" id="ARBA00022574"/>
    </source>
</evidence>
<dbReference type="InterPro" id="IPR044536">
    <property type="entry name" value="PEX7"/>
</dbReference>
<feature type="repeat" description="WD" evidence="11">
    <location>
        <begin position="100"/>
        <end position="135"/>
    </location>
</feature>
<feature type="repeat" description="WD" evidence="11">
    <location>
        <begin position="231"/>
        <end position="273"/>
    </location>
</feature>
<accession>A0A7R9TS57</accession>
<comment type="subcellular location">
    <subcellularLocation>
        <location evidence="2">Cytoplasm</location>
        <location evidence="2">Cytosol</location>
    </subcellularLocation>
    <subcellularLocation>
        <location evidence="1">Peroxisome matrix</location>
    </subcellularLocation>
</comment>
<keyword evidence="4" id="KW-0963">Cytoplasm</keyword>
<dbReference type="SMART" id="SM00320">
    <property type="entry name" value="WD40"/>
    <property type="match status" value="6"/>
</dbReference>
<gene>
    <name evidence="13" type="ORF">PCOL08062_LOCUS8037</name>
</gene>
<evidence type="ECO:0000256" key="6">
    <source>
        <dbReference type="ARBA" id="ARBA00022737"/>
    </source>
</evidence>
<dbReference type="AlphaFoldDB" id="A0A7R9TS57"/>
<evidence type="ECO:0000256" key="1">
    <source>
        <dbReference type="ARBA" id="ARBA00004253"/>
    </source>
</evidence>
<keyword evidence="7" id="KW-0653">Protein transport</keyword>
<dbReference type="Pfam" id="PF00400">
    <property type="entry name" value="WD40"/>
    <property type="match status" value="2"/>
</dbReference>
<evidence type="ECO:0000256" key="8">
    <source>
        <dbReference type="ARBA" id="ARBA00023140"/>
    </source>
</evidence>
<dbReference type="InterPro" id="IPR020472">
    <property type="entry name" value="WD40_PAC1"/>
</dbReference>
<evidence type="ECO:0000256" key="3">
    <source>
        <dbReference type="ARBA" id="ARBA00022448"/>
    </source>
</evidence>
<feature type="domain" description="EIPR1-like beta-propeller" evidence="12">
    <location>
        <begin position="151"/>
        <end position="263"/>
    </location>
</feature>
<dbReference type="InterPro" id="IPR015943">
    <property type="entry name" value="WD40/YVTN_repeat-like_dom_sf"/>
</dbReference>
<evidence type="ECO:0000256" key="2">
    <source>
        <dbReference type="ARBA" id="ARBA00004514"/>
    </source>
</evidence>
<dbReference type="GO" id="GO:0005053">
    <property type="term" value="F:peroxisome matrix targeting signal-2 binding"/>
    <property type="evidence" value="ECO:0007669"/>
    <property type="project" value="InterPro"/>
</dbReference>
<dbReference type="PANTHER" id="PTHR46027:SF1">
    <property type="entry name" value="PEROXISOMAL TARGETING SIGNAL 2 RECEPTOR"/>
    <property type="match status" value="1"/>
</dbReference>
<dbReference type="Pfam" id="PF23609">
    <property type="entry name" value="Beta-prop_EIPR1"/>
    <property type="match status" value="1"/>
</dbReference>
<evidence type="ECO:0000259" key="12">
    <source>
        <dbReference type="Pfam" id="PF23609"/>
    </source>
</evidence>
<feature type="repeat" description="WD" evidence="11">
    <location>
        <begin position="144"/>
        <end position="186"/>
    </location>
</feature>
<evidence type="ECO:0000256" key="10">
    <source>
        <dbReference type="ARBA" id="ARBA00032565"/>
    </source>
</evidence>
<evidence type="ECO:0000256" key="7">
    <source>
        <dbReference type="ARBA" id="ARBA00022927"/>
    </source>
</evidence>
<organism evidence="13">
    <name type="scientific">Prasinoderma coloniale</name>
    <dbReference type="NCBI Taxonomy" id="156133"/>
    <lineage>
        <taxon>Eukaryota</taxon>
        <taxon>Viridiplantae</taxon>
        <taxon>Prasinodermophyta</taxon>
        <taxon>Prasinodermophyceae</taxon>
        <taxon>Prasinodermales</taxon>
        <taxon>Prasinodermaceae</taxon>
        <taxon>Prasinoderma</taxon>
    </lineage>
</organism>
<feature type="repeat" description="WD" evidence="11">
    <location>
        <begin position="187"/>
        <end position="223"/>
    </location>
</feature>
<sequence>MPGFRTPFNGYSVRFSPFVESRLAVATSQNFGIIGNGRLHILELGPGGIGEGVSFDTSDGLYDVCWSEANENILATASGDGSVKVWDAAAPPGMNPIRSFHEHTHEVYGLAWNTVRRDAFLSASWDDTLKLWTLEGPPASLRTFAEHAYCVYDAAWNPRHADLFASASGDHTVRVWDLREHKSTLAIPAHSMEVLSCDWSKYEDCILMTGSVDSTIRAWDIRNPGRPLATLGGHNYAVRRVQCSPHHPELVMSCSYDMSVCLWDWKRAAAAGTGDAAAAPAGGALLARHDHHTEFAVGMDMSCLVDGLFASCGWDENVYVWRQGTDPRAGPM</sequence>
<keyword evidence="3" id="KW-0813">Transport</keyword>
<keyword evidence="8" id="KW-0576">Peroxisome</keyword>
<evidence type="ECO:0000256" key="4">
    <source>
        <dbReference type="ARBA" id="ARBA00022490"/>
    </source>
</evidence>
<protein>
    <recommendedName>
        <fullName evidence="10">Peroxin-7</fullName>
    </recommendedName>
</protein>
<dbReference type="GO" id="GO:0016558">
    <property type="term" value="P:protein import into peroxisome matrix"/>
    <property type="evidence" value="ECO:0007669"/>
    <property type="project" value="InterPro"/>
</dbReference>
<dbReference type="GO" id="GO:0005782">
    <property type="term" value="C:peroxisomal matrix"/>
    <property type="evidence" value="ECO:0007669"/>
    <property type="project" value="UniProtKB-SubCell"/>
</dbReference>
<evidence type="ECO:0000256" key="9">
    <source>
        <dbReference type="ARBA" id="ARBA00024017"/>
    </source>
</evidence>
<feature type="repeat" description="WD" evidence="11">
    <location>
        <begin position="70"/>
        <end position="87"/>
    </location>
</feature>
<evidence type="ECO:0000256" key="11">
    <source>
        <dbReference type="PROSITE-ProRule" id="PRU00221"/>
    </source>
</evidence>
<dbReference type="InterPro" id="IPR036322">
    <property type="entry name" value="WD40_repeat_dom_sf"/>
</dbReference>
<dbReference type="SUPFAM" id="SSF50978">
    <property type="entry name" value="WD40 repeat-like"/>
    <property type="match status" value="1"/>
</dbReference>
<dbReference type="GO" id="GO:0005829">
    <property type="term" value="C:cytosol"/>
    <property type="evidence" value="ECO:0007669"/>
    <property type="project" value="UniProtKB-SubCell"/>
</dbReference>
<name>A0A7R9TS57_9VIRI</name>
<dbReference type="InterPro" id="IPR059104">
    <property type="entry name" value="Beta-prop_EIPR1-like"/>
</dbReference>
<comment type="similarity">
    <text evidence="9">Belongs to the WD repeat peroxin-7 family.</text>
</comment>
<proteinExistence type="inferred from homology"/>